<dbReference type="InterPro" id="IPR007712">
    <property type="entry name" value="RelE/ParE_toxin"/>
</dbReference>
<dbReference type="Pfam" id="PF05016">
    <property type="entry name" value="ParE_toxin"/>
    <property type="match status" value="1"/>
</dbReference>
<dbReference type="EMBL" id="JADEXF010000022">
    <property type="protein sequence ID" value="MBE9103641.1"/>
    <property type="molecule type" value="Genomic_DNA"/>
</dbReference>
<evidence type="ECO:0000256" key="2">
    <source>
        <dbReference type="ARBA" id="ARBA00022649"/>
    </source>
</evidence>
<accession>A0ABR9TTB1</accession>
<organism evidence="3 4">
    <name type="scientific">Nostoc cf. edaphicum LEGE 07299</name>
    <dbReference type="NCBI Taxonomy" id="2777974"/>
    <lineage>
        <taxon>Bacteria</taxon>
        <taxon>Bacillati</taxon>
        <taxon>Cyanobacteriota</taxon>
        <taxon>Cyanophyceae</taxon>
        <taxon>Nostocales</taxon>
        <taxon>Nostocaceae</taxon>
        <taxon>Nostoc</taxon>
    </lineage>
</organism>
<dbReference type="PANTHER" id="PTHR33755:SF5">
    <property type="entry name" value="TYPE II TOXIN-ANTITOXIN SYSTEM RELE_PARE FAMILY TOXIN"/>
    <property type="match status" value="1"/>
</dbReference>
<dbReference type="InterPro" id="IPR035093">
    <property type="entry name" value="RelE/ParE_toxin_dom_sf"/>
</dbReference>
<keyword evidence="4" id="KW-1185">Reference proteome</keyword>
<protein>
    <submittedName>
        <fullName evidence="3">Type II toxin-antitoxin system RelE/ParE family toxin</fullName>
    </submittedName>
</protein>
<evidence type="ECO:0000313" key="4">
    <source>
        <dbReference type="Proteomes" id="UP000647836"/>
    </source>
</evidence>
<evidence type="ECO:0000313" key="3">
    <source>
        <dbReference type="EMBL" id="MBE9103641.1"/>
    </source>
</evidence>
<gene>
    <name evidence="3" type="ORF">IQ229_01370</name>
</gene>
<proteinExistence type="inferred from homology"/>
<dbReference type="RefSeq" id="WP_194040585.1">
    <property type="nucleotide sequence ID" value="NZ_JADEXF010000022.1"/>
</dbReference>
<dbReference type="InterPro" id="IPR051803">
    <property type="entry name" value="TA_system_RelE-like_toxin"/>
</dbReference>
<name>A0ABR9TTB1_9NOSO</name>
<dbReference type="SUPFAM" id="SSF143011">
    <property type="entry name" value="RelE-like"/>
    <property type="match status" value="1"/>
</dbReference>
<comment type="caution">
    <text evidence="3">The sequence shown here is derived from an EMBL/GenBank/DDBJ whole genome shotgun (WGS) entry which is preliminary data.</text>
</comment>
<dbReference type="Gene3D" id="3.30.2310.20">
    <property type="entry name" value="RelE-like"/>
    <property type="match status" value="1"/>
</dbReference>
<dbReference type="Proteomes" id="UP000647836">
    <property type="component" value="Unassembled WGS sequence"/>
</dbReference>
<keyword evidence="2" id="KW-1277">Toxin-antitoxin system</keyword>
<reference evidence="3 4" key="1">
    <citation type="submission" date="2020-10" db="EMBL/GenBank/DDBJ databases">
        <authorList>
            <person name="Castelo-Branco R."/>
            <person name="Eusebio N."/>
            <person name="Adriana R."/>
            <person name="Vieira A."/>
            <person name="Brugerolle De Fraissinette N."/>
            <person name="Rezende De Castro R."/>
            <person name="Schneider M.P."/>
            <person name="Vasconcelos V."/>
            <person name="Leao P.N."/>
        </authorList>
    </citation>
    <scope>NUCLEOTIDE SEQUENCE [LARGE SCALE GENOMIC DNA]</scope>
    <source>
        <strain evidence="3 4">LEGE 07299</strain>
    </source>
</reference>
<evidence type="ECO:0000256" key="1">
    <source>
        <dbReference type="ARBA" id="ARBA00006226"/>
    </source>
</evidence>
<comment type="similarity">
    <text evidence="1">Belongs to the RelE toxin family.</text>
</comment>
<dbReference type="PANTHER" id="PTHR33755">
    <property type="entry name" value="TOXIN PARE1-RELATED"/>
    <property type="match status" value="1"/>
</dbReference>
<sequence length="101" mass="11514">MAYQVVWSSKALEDVEAIATYISRDSTAYAAAVVQRIIDVTRHLSNFPFSGRIVPEFDDDNIREKFVYSYRVIYRIQGDTLTIAAVIHGKRLLEKLDADSE</sequence>